<evidence type="ECO:0008006" key="4">
    <source>
        <dbReference type="Google" id="ProtNLM"/>
    </source>
</evidence>
<evidence type="ECO:0000256" key="1">
    <source>
        <dbReference type="ARBA" id="ARBA00006484"/>
    </source>
</evidence>
<name>A0A382YSY6_9ZZZZ</name>
<accession>A0A382YSY6</accession>
<proteinExistence type="inferred from homology"/>
<dbReference type="InterPro" id="IPR036291">
    <property type="entry name" value="NAD(P)-bd_dom_sf"/>
</dbReference>
<dbReference type="InterPro" id="IPR002347">
    <property type="entry name" value="SDR_fam"/>
</dbReference>
<dbReference type="PANTHER" id="PTHR44196">
    <property type="entry name" value="DEHYDROGENASE/REDUCTASE SDR FAMILY MEMBER 7B"/>
    <property type="match status" value="1"/>
</dbReference>
<comment type="similarity">
    <text evidence="1">Belongs to the short-chain dehydrogenases/reductases (SDR) family.</text>
</comment>
<evidence type="ECO:0000256" key="2">
    <source>
        <dbReference type="ARBA" id="ARBA00023002"/>
    </source>
</evidence>
<gene>
    <name evidence="3" type="ORF">METZ01_LOCUS438923</name>
</gene>
<protein>
    <recommendedName>
        <fullName evidence="4">Short-chain dehydrogenase</fullName>
    </recommendedName>
</protein>
<feature type="non-terminal residue" evidence="3">
    <location>
        <position position="1"/>
    </location>
</feature>
<sequence length="262" mass="29341">IKDGWNLVLQYRTKNEATKNVVKFAKIHGAKTHEVTGDFLEPVQCEQILETLKKLPQISMLIHAASPLPDSSITDLMSVNFCALSKIADTIIPKMLCAQQGKIILLGSSALQYHPSRWSDYIAAKSAATSFIEGVHKQFSVYGIKGHTFALGYVQTPFSDTYRNKDQVNLLPEEVADEVANIAKETNSKTTCTWLEPGFRQEGRYGFNEHFQTPSIPEEISAPSSKTMSYNKNKTFIEDLFLSFFNLDRTVDLSQQKIGITP</sequence>
<keyword evidence="2" id="KW-0560">Oxidoreductase</keyword>
<feature type="non-terminal residue" evidence="3">
    <location>
        <position position="262"/>
    </location>
</feature>
<dbReference type="EMBL" id="UINC01178093">
    <property type="protein sequence ID" value="SVD86069.1"/>
    <property type="molecule type" value="Genomic_DNA"/>
</dbReference>
<dbReference type="Pfam" id="PF00106">
    <property type="entry name" value="adh_short"/>
    <property type="match status" value="1"/>
</dbReference>
<dbReference type="GO" id="GO:0016020">
    <property type="term" value="C:membrane"/>
    <property type="evidence" value="ECO:0007669"/>
    <property type="project" value="TreeGrafter"/>
</dbReference>
<dbReference type="GO" id="GO:0016491">
    <property type="term" value="F:oxidoreductase activity"/>
    <property type="evidence" value="ECO:0007669"/>
    <property type="project" value="UniProtKB-KW"/>
</dbReference>
<organism evidence="3">
    <name type="scientific">marine metagenome</name>
    <dbReference type="NCBI Taxonomy" id="408172"/>
    <lineage>
        <taxon>unclassified sequences</taxon>
        <taxon>metagenomes</taxon>
        <taxon>ecological metagenomes</taxon>
    </lineage>
</organism>
<reference evidence="3" key="1">
    <citation type="submission" date="2018-05" db="EMBL/GenBank/DDBJ databases">
        <authorList>
            <person name="Lanie J.A."/>
            <person name="Ng W.-L."/>
            <person name="Kazmierczak K.M."/>
            <person name="Andrzejewski T.M."/>
            <person name="Davidsen T.M."/>
            <person name="Wayne K.J."/>
            <person name="Tettelin H."/>
            <person name="Glass J.I."/>
            <person name="Rusch D."/>
            <person name="Podicherti R."/>
            <person name="Tsui H.-C.T."/>
            <person name="Winkler M.E."/>
        </authorList>
    </citation>
    <scope>NUCLEOTIDE SEQUENCE</scope>
</reference>
<dbReference type="PANTHER" id="PTHR44196:SF1">
    <property type="entry name" value="DEHYDROGENASE_REDUCTASE SDR FAMILY MEMBER 7B"/>
    <property type="match status" value="1"/>
</dbReference>
<dbReference type="AlphaFoldDB" id="A0A382YSY6"/>
<dbReference type="Gene3D" id="3.40.50.720">
    <property type="entry name" value="NAD(P)-binding Rossmann-like Domain"/>
    <property type="match status" value="1"/>
</dbReference>
<dbReference type="CDD" id="cd05233">
    <property type="entry name" value="SDR_c"/>
    <property type="match status" value="1"/>
</dbReference>
<evidence type="ECO:0000313" key="3">
    <source>
        <dbReference type="EMBL" id="SVD86069.1"/>
    </source>
</evidence>
<dbReference type="SUPFAM" id="SSF51735">
    <property type="entry name" value="NAD(P)-binding Rossmann-fold domains"/>
    <property type="match status" value="1"/>
</dbReference>